<accession>A0A7J6W8B3</accession>
<organism evidence="2 3">
    <name type="scientific">Thalictrum thalictroides</name>
    <name type="common">Rue-anemone</name>
    <name type="synonym">Anemone thalictroides</name>
    <dbReference type="NCBI Taxonomy" id="46969"/>
    <lineage>
        <taxon>Eukaryota</taxon>
        <taxon>Viridiplantae</taxon>
        <taxon>Streptophyta</taxon>
        <taxon>Embryophyta</taxon>
        <taxon>Tracheophyta</taxon>
        <taxon>Spermatophyta</taxon>
        <taxon>Magnoliopsida</taxon>
        <taxon>Ranunculales</taxon>
        <taxon>Ranunculaceae</taxon>
        <taxon>Thalictroideae</taxon>
        <taxon>Thalictrum</taxon>
    </lineage>
</organism>
<proteinExistence type="predicted"/>
<dbReference type="Proteomes" id="UP000554482">
    <property type="component" value="Unassembled WGS sequence"/>
</dbReference>
<keyword evidence="3" id="KW-1185">Reference proteome</keyword>
<feature type="repeat" description="TPR" evidence="1">
    <location>
        <begin position="61"/>
        <end position="94"/>
    </location>
</feature>
<evidence type="ECO:0000313" key="3">
    <source>
        <dbReference type="Proteomes" id="UP000554482"/>
    </source>
</evidence>
<dbReference type="InterPro" id="IPR019734">
    <property type="entry name" value="TPR_rpt"/>
</dbReference>
<comment type="caution">
    <text evidence="2">The sequence shown here is derived from an EMBL/GenBank/DDBJ whole genome shotgun (WGS) entry which is preliminary data.</text>
</comment>
<dbReference type="PROSITE" id="PS50005">
    <property type="entry name" value="TPR"/>
    <property type="match status" value="1"/>
</dbReference>
<name>A0A7J6W8B3_THATH</name>
<keyword evidence="1" id="KW-0802">TPR repeat</keyword>
<dbReference type="AlphaFoldDB" id="A0A7J6W8B3"/>
<protein>
    <submittedName>
        <fullName evidence="2">Low psii accumulation 1 protein</fullName>
    </submittedName>
</protein>
<sequence length="120" mass="13604">MAVATLPVLQHLHHHHFFYLSKPRTRTWHHNTIQLKSQKKIFIVPFNIYCSSSSETKTETAESCVNLGLSLFSKGRVKDALIQFETALTLGPNPLEAQAALYNKACCHAYRLGFHVIVLQ</sequence>
<evidence type="ECO:0000313" key="2">
    <source>
        <dbReference type="EMBL" id="KAF5193656.1"/>
    </source>
</evidence>
<reference evidence="2 3" key="1">
    <citation type="submission" date="2020-06" db="EMBL/GenBank/DDBJ databases">
        <title>Transcriptomic and genomic resources for Thalictrum thalictroides and T. hernandezii: Facilitating candidate gene discovery in an emerging model plant lineage.</title>
        <authorList>
            <person name="Arias T."/>
            <person name="Riano-Pachon D.M."/>
            <person name="Di Stilio V.S."/>
        </authorList>
    </citation>
    <scope>NUCLEOTIDE SEQUENCE [LARGE SCALE GENOMIC DNA]</scope>
    <source>
        <strain evidence="3">cv. WT478/WT964</strain>
        <tissue evidence="2">Leaves</tissue>
    </source>
</reference>
<evidence type="ECO:0000256" key="1">
    <source>
        <dbReference type="PROSITE-ProRule" id="PRU00339"/>
    </source>
</evidence>
<dbReference type="OrthoDB" id="1914839at2759"/>
<dbReference type="Gene3D" id="1.25.40.10">
    <property type="entry name" value="Tetratricopeptide repeat domain"/>
    <property type="match status" value="1"/>
</dbReference>
<dbReference type="SMART" id="SM00028">
    <property type="entry name" value="TPR"/>
    <property type="match status" value="1"/>
</dbReference>
<gene>
    <name evidence="2" type="ORF">FRX31_016758</name>
</gene>
<dbReference type="InterPro" id="IPR011990">
    <property type="entry name" value="TPR-like_helical_dom_sf"/>
</dbReference>
<dbReference type="SUPFAM" id="SSF48452">
    <property type="entry name" value="TPR-like"/>
    <property type="match status" value="1"/>
</dbReference>
<dbReference type="EMBL" id="JABWDY010019780">
    <property type="protein sequence ID" value="KAF5193656.1"/>
    <property type="molecule type" value="Genomic_DNA"/>
</dbReference>